<gene>
    <name evidence="5" type="ORF">HA237_02370</name>
    <name evidence="6" type="ORF">J4224_02760</name>
</gene>
<dbReference type="GO" id="GO:0003746">
    <property type="term" value="F:translation elongation factor activity"/>
    <property type="evidence" value="ECO:0007669"/>
    <property type="project" value="UniProtKB-KW"/>
</dbReference>
<reference evidence="6" key="3">
    <citation type="submission" date="2021-05" db="EMBL/GenBank/DDBJ databases">
        <title>Protein family content uncovers lineage relationships and bacterial pathway maintenance mechanisms in DPANN archaea.</title>
        <authorList>
            <person name="Castelle C.J."/>
            <person name="Meheust R."/>
            <person name="Jaffe A.L."/>
            <person name="Seitz K."/>
            <person name="Gong X."/>
            <person name="Baker B.J."/>
            <person name="Banfield J.F."/>
        </authorList>
    </citation>
    <scope>NUCLEOTIDE SEQUENCE</scope>
    <source>
        <strain evidence="6">RIFCSPHIGHO2_01_FULL_GW2011_AR10_43_9</strain>
    </source>
</reference>
<dbReference type="Proteomes" id="UP000577419">
    <property type="component" value="Unassembled WGS sequence"/>
</dbReference>
<dbReference type="AlphaFoldDB" id="A0A7J4IVD1"/>
<dbReference type="Pfam" id="PF00736">
    <property type="entry name" value="EF1_GNE"/>
    <property type="match status" value="1"/>
</dbReference>
<dbReference type="InterPro" id="IPR014717">
    <property type="entry name" value="Transl_elong_EF1B/ribsomal_bS6"/>
</dbReference>
<dbReference type="EMBL" id="DUFG01000013">
    <property type="protein sequence ID" value="HIH08195.1"/>
    <property type="molecule type" value="Genomic_DNA"/>
</dbReference>
<evidence type="ECO:0000259" key="4">
    <source>
        <dbReference type="SMART" id="SM00888"/>
    </source>
</evidence>
<evidence type="ECO:0000256" key="1">
    <source>
        <dbReference type="ARBA" id="ARBA00007411"/>
    </source>
</evidence>
<comment type="similarity">
    <text evidence="1">Belongs to the EF-1-beta/EF-1-delta family.</text>
</comment>
<reference evidence="6" key="2">
    <citation type="submission" date="2021-03" db="EMBL/GenBank/DDBJ databases">
        <authorList>
            <person name="Jaffe A."/>
        </authorList>
    </citation>
    <scope>NUCLEOTIDE SEQUENCE</scope>
    <source>
        <strain evidence="6">RIFCSPHIGHO2_01_FULL_GW2011_AR10_43_9</strain>
    </source>
</reference>
<sequence length="87" mass="9756">MVGSTFAVFKVIPKDPEKLAETEQDLRQLKNCKVKDVKREPIGFGIEVLKLGVLVPEKDEMAIEDVTSKIKALKTVEDAELEQMTLL</sequence>
<keyword evidence="2" id="KW-0251">Elongation factor</keyword>
<dbReference type="EMBL" id="JAGVWF010000037">
    <property type="protein sequence ID" value="MBS3059323.1"/>
    <property type="molecule type" value="Genomic_DNA"/>
</dbReference>
<comment type="caution">
    <text evidence="5">The sequence shown here is derived from an EMBL/GenBank/DDBJ whole genome shotgun (WGS) entry which is preliminary data.</text>
</comment>
<reference evidence="5" key="1">
    <citation type="journal article" date="2020" name="bioRxiv">
        <title>A rank-normalized archaeal taxonomy based on genome phylogeny resolves widespread incomplete and uneven classifications.</title>
        <authorList>
            <person name="Rinke C."/>
            <person name="Chuvochina M."/>
            <person name="Mussig A.J."/>
            <person name="Chaumeil P.-A."/>
            <person name="Waite D.W."/>
            <person name="Whitman W.B."/>
            <person name="Parks D.H."/>
            <person name="Hugenholtz P."/>
        </authorList>
    </citation>
    <scope>NUCLEOTIDE SEQUENCE</scope>
    <source>
        <strain evidence="5">UBA10011</strain>
    </source>
</reference>
<dbReference type="Proteomes" id="UP000683213">
    <property type="component" value="Unassembled WGS sequence"/>
</dbReference>
<evidence type="ECO:0000256" key="2">
    <source>
        <dbReference type="ARBA" id="ARBA00022768"/>
    </source>
</evidence>
<organism evidence="5 7">
    <name type="scientific">Candidatus Iainarchaeum sp</name>
    <dbReference type="NCBI Taxonomy" id="3101447"/>
    <lineage>
        <taxon>Archaea</taxon>
        <taxon>Candidatus Iainarchaeota</taxon>
        <taxon>Candidatus Iainarchaeia</taxon>
        <taxon>Candidatus Iainarchaeales</taxon>
        <taxon>Candidatus Iainarchaeaceae</taxon>
        <taxon>Candidatus Iainarchaeum</taxon>
    </lineage>
</organism>
<dbReference type="InterPro" id="IPR036219">
    <property type="entry name" value="eEF-1beta-like_sf"/>
</dbReference>
<evidence type="ECO:0000313" key="7">
    <source>
        <dbReference type="Proteomes" id="UP000577419"/>
    </source>
</evidence>
<dbReference type="SUPFAM" id="SSF54984">
    <property type="entry name" value="eEF-1beta-like"/>
    <property type="match status" value="1"/>
</dbReference>
<dbReference type="Gene3D" id="3.30.70.60">
    <property type="match status" value="1"/>
</dbReference>
<accession>A0A7J4IVD1</accession>
<keyword evidence="3" id="KW-0648">Protein biosynthesis</keyword>
<dbReference type="InterPro" id="IPR014038">
    <property type="entry name" value="EF1B_bsu/dsu_GNE"/>
</dbReference>
<name>A0A7J4IVD1_9ARCH</name>
<evidence type="ECO:0000313" key="5">
    <source>
        <dbReference type="EMBL" id="HIH08195.1"/>
    </source>
</evidence>
<dbReference type="SMART" id="SM00888">
    <property type="entry name" value="EF1_GNE"/>
    <property type="match status" value="1"/>
</dbReference>
<evidence type="ECO:0000313" key="6">
    <source>
        <dbReference type="EMBL" id="MBS3059323.1"/>
    </source>
</evidence>
<protein>
    <recommendedName>
        <fullName evidence="4">Translation elongation factor EF1B beta/delta subunit guanine nucleotide exchange domain-containing protein</fullName>
    </recommendedName>
</protein>
<proteinExistence type="inferred from homology"/>
<feature type="domain" description="Translation elongation factor EF1B beta/delta subunit guanine nucleotide exchange" evidence="4">
    <location>
        <begin position="4"/>
        <end position="87"/>
    </location>
</feature>
<evidence type="ECO:0000256" key="3">
    <source>
        <dbReference type="ARBA" id="ARBA00022917"/>
    </source>
</evidence>